<evidence type="ECO:0000313" key="1">
    <source>
        <dbReference type="EMBL" id="KAI2381785.1"/>
    </source>
</evidence>
<organism evidence="1">
    <name type="scientific">Ophidiomyces ophidiicola</name>
    <dbReference type="NCBI Taxonomy" id="1387563"/>
    <lineage>
        <taxon>Eukaryota</taxon>
        <taxon>Fungi</taxon>
        <taxon>Dikarya</taxon>
        <taxon>Ascomycota</taxon>
        <taxon>Pezizomycotina</taxon>
        <taxon>Eurotiomycetes</taxon>
        <taxon>Eurotiomycetidae</taxon>
        <taxon>Onygenales</taxon>
        <taxon>Onygenaceae</taxon>
        <taxon>Ophidiomyces</taxon>
    </lineage>
</organism>
<sequence>MSQSERLKMLFHGGDESLLNVNVGLNTQNEPPEITRKSVSEVPKSLAKTSSTLTPPTQVELSSDSEYEDEYLAALTSSAKDARRRKDGSLGERNANDSSNKPTQASQPNFDNTCYFCPAILISHFPYRYLDADAAEKAGPAFFDAGKFWNRKWNLYYIYPPSSVSPNPLLLIPEPEVQQLMKEINKKFGCGAKIPEKSHLGVRLPFNNDGTPLPQFLGTSTSREIKDSLESTIPPPTGQFQRPKSASGTTDRSFAAFKDKMEAAFGAIRRKSKLSKAKKQRDQVRRLQLWCRSLKRAQCYLGLRGRLSQPSRQFGVDYTCSWDASTSASLVAAASMTPLNVKNTAPFPFADAPLFISIDIESNEKAHSQILEIGISTLDTLDLEGISPGKNGSNWMGKIKTRHFRIIEYRHIVNQDFVAGCPDYFEFGNSEWISINDAADIVESFFCPPYSGSLKHTEKRAGTKTDDSEDDEDGGVPLPKKFITADNRRNSENRFTLISAPVRRNVILVGHNLSSDIKYMAQLGCPSFAHAANHFSESGSNESSGTSKAQFLDSLDTNILFRVFNRQMQPSSLSKILVDLELTGWNLHNAGNDAHYTMQALVGIAVKSRCEEHKNDNRGRTSAAKGTRGGKKSWNAEVKRRIATSVQEAEARIRQECELWNSALGYSGTWIIRGDDFDGGLPNGLEMNY</sequence>
<protein>
    <submittedName>
        <fullName evidence="1">Uncharacterized protein</fullName>
    </submittedName>
</protein>
<name>A0ACB8UMG1_9EURO</name>
<gene>
    <name evidence="1" type="ORF">LOY88_006588</name>
</gene>
<dbReference type="EMBL" id="JALBCA010000175">
    <property type="protein sequence ID" value="KAI2381785.1"/>
    <property type="molecule type" value="Genomic_DNA"/>
</dbReference>
<comment type="caution">
    <text evidence="1">The sequence shown here is derived from an EMBL/GenBank/DDBJ whole genome shotgun (WGS) entry which is preliminary data.</text>
</comment>
<accession>A0ACB8UMG1</accession>
<reference evidence="1" key="1">
    <citation type="journal article" date="2022" name="bioRxiv">
        <title>Population genetic analysis of Ophidiomyces ophidiicola, the causative agent of snake fungal disease, indicates recent introductions to the USA.</title>
        <authorList>
            <person name="Ladner J.T."/>
            <person name="Palmer J.M."/>
            <person name="Ettinger C.L."/>
            <person name="Stajich J.E."/>
            <person name="Farrell T.M."/>
            <person name="Glorioso B.M."/>
            <person name="Lawson B."/>
            <person name="Price S.J."/>
            <person name="Stengle A.G."/>
            <person name="Grear D.A."/>
            <person name="Lorch J.M."/>
        </authorList>
    </citation>
    <scope>NUCLEOTIDE SEQUENCE</scope>
    <source>
        <strain evidence="1">NWHC 24266-5</strain>
    </source>
</reference>
<proteinExistence type="predicted"/>